<dbReference type="CDD" id="cd11532">
    <property type="entry name" value="NTP-PPase_COG4997"/>
    <property type="match status" value="1"/>
</dbReference>
<organism evidence="1 2">
    <name type="scientific">Clostridium argentinense CDC 2741</name>
    <dbReference type="NCBI Taxonomy" id="1418104"/>
    <lineage>
        <taxon>Bacteria</taxon>
        <taxon>Bacillati</taxon>
        <taxon>Bacillota</taxon>
        <taxon>Clostridia</taxon>
        <taxon>Eubacteriales</taxon>
        <taxon>Clostridiaceae</taxon>
        <taxon>Clostridium</taxon>
    </lineage>
</organism>
<dbReference type="InterPro" id="IPR038735">
    <property type="entry name" value="MSMEG_1276-like_NTP-PPase_dom"/>
</dbReference>
<comment type="caution">
    <text evidence="1">The sequence shown here is derived from an EMBL/GenBank/DDBJ whole genome shotgun (WGS) entry which is preliminary data.</text>
</comment>
<dbReference type="RefSeq" id="WP_039633096.1">
    <property type="nucleotide sequence ID" value="NZ_AYSO01000016.1"/>
</dbReference>
<dbReference type="OrthoDB" id="9813491at2"/>
<dbReference type="EMBL" id="AYSO01000016">
    <property type="protein sequence ID" value="KIE46650.1"/>
    <property type="molecule type" value="Genomic_DNA"/>
</dbReference>
<dbReference type="Proteomes" id="UP000031366">
    <property type="component" value="Unassembled WGS sequence"/>
</dbReference>
<gene>
    <name evidence="1" type="ORF">U732_3372</name>
</gene>
<dbReference type="SUPFAM" id="SSF101386">
    <property type="entry name" value="all-alpha NTP pyrophosphatases"/>
    <property type="match status" value="1"/>
</dbReference>
<accession>A0A0C1UGW1</accession>
<reference evidence="1 2" key="1">
    <citation type="journal article" date="2015" name="Infect. Genet. Evol.">
        <title>Genomic sequences of six botulinum neurotoxin-producing strains representing three clostridial species illustrate the mobility and diversity of botulinum neurotoxin genes.</title>
        <authorList>
            <person name="Smith T.J."/>
            <person name="Hill K.K."/>
            <person name="Xie G."/>
            <person name="Foley B.T."/>
            <person name="Williamson C.H."/>
            <person name="Foster J.T."/>
            <person name="Johnson S.L."/>
            <person name="Chertkov O."/>
            <person name="Teshima H."/>
            <person name="Gibbons H.S."/>
            <person name="Johnsky L.A."/>
            <person name="Karavis M.A."/>
            <person name="Smith L.A."/>
        </authorList>
    </citation>
    <scope>NUCLEOTIDE SEQUENCE [LARGE SCALE GENOMIC DNA]</scope>
    <source>
        <strain evidence="1 2">CDC 2741</strain>
    </source>
</reference>
<dbReference type="STRING" id="29341.RSJ17_19070"/>
<proteinExistence type="predicted"/>
<protein>
    <submittedName>
        <fullName evidence="1">Putative phosphoribosyl-ATP pyrophosphohydrolase</fullName>
    </submittedName>
</protein>
<dbReference type="AlphaFoldDB" id="A0A0C1UGW1"/>
<keyword evidence="2" id="KW-1185">Reference proteome</keyword>
<keyword evidence="1" id="KW-0378">Hydrolase</keyword>
<name>A0A0C1UGW1_9CLOT</name>
<evidence type="ECO:0000313" key="2">
    <source>
        <dbReference type="Proteomes" id="UP000031366"/>
    </source>
</evidence>
<dbReference type="GO" id="GO:0016787">
    <property type="term" value="F:hydrolase activity"/>
    <property type="evidence" value="ECO:0007669"/>
    <property type="project" value="UniProtKB-KW"/>
</dbReference>
<sequence length="104" mass="12008">MKVYNKLVRDNIPEIIENAGKKFDIHYANAEELVSLLEAKLQEEALEFSQDKNLEELADLMEVIFGLSSALGYSEEDLLKKREEKKLERGGFKEGIVLERVYED</sequence>
<evidence type="ECO:0000313" key="1">
    <source>
        <dbReference type="EMBL" id="KIE46650.1"/>
    </source>
</evidence>